<dbReference type="AlphaFoldDB" id="A0A842HJE9"/>
<keyword evidence="2" id="KW-0732">Signal</keyword>
<comment type="caution">
    <text evidence="3">The sequence shown here is derived from an EMBL/GenBank/DDBJ whole genome shotgun (WGS) entry which is preliminary data.</text>
</comment>
<name>A0A842HJE9_9BACT</name>
<dbReference type="RefSeq" id="WP_185677014.1">
    <property type="nucleotide sequence ID" value="NZ_JACHVB010000060.1"/>
</dbReference>
<protein>
    <submittedName>
        <fullName evidence="3">Uncharacterized protein</fullName>
    </submittedName>
</protein>
<evidence type="ECO:0000313" key="4">
    <source>
        <dbReference type="Proteomes" id="UP000546464"/>
    </source>
</evidence>
<feature type="region of interest" description="Disordered" evidence="1">
    <location>
        <begin position="183"/>
        <end position="222"/>
    </location>
</feature>
<reference evidence="3 4" key="1">
    <citation type="submission" date="2020-07" db="EMBL/GenBank/DDBJ databases">
        <authorList>
            <person name="Feng X."/>
        </authorList>
    </citation>
    <scope>NUCLEOTIDE SEQUENCE [LARGE SCALE GENOMIC DNA]</scope>
    <source>
        <strain evidence="3 4">JCM31066</strain>
    </source>
</reference>
<sequence length="222" mass="22928">MRLLPSHLILALACASTLPTLHAVQDLGGGFCLNDNSAQVETTATTTELANRLGSVVFPGEEKIMLTIIGLTEADKATAKSEAALGQRQRKISAMLTGSPLNEVQKVALGKETKAHLAALGLNTFSCYTAGSGQNAATLFVSNDEARLQALCAPMAFGTSPQTATSTPLSTIEHFASALGLTEEAKKSSAPKSTDIRPGTAISQGTGTPDTTKALLKTSSPE</sequence>
<feature type="compositionally biased region" description="Polar residues" evidence="1">
    <location>
        <begin position="201"/>
        <end position="222"/>
    </location>
</feature>
<evidence type="ECO:0000256" key="1">
    <source>
        <dbReference type="SAM" id="MobiDB-lite"/>
    </source>
</evidence>
<feature type="signal peptide" evidence="2">
    <location>
        <begin position="1"/>
        <end position="23"/>
    </location>
</feature>
<accession>A0A842HJE9</accession>
<keyword evidence="4" id="KW-1185">Reference proteome</keyword>
<dbReference type="EMBL" id="JACHVB010000060">
    <property type="protein sequence ID" value="MBC2596098.1"/>
    <property type="molecule type" value="Genomic_DNA"/>
</dbReference>
<gene>
    <name evidence="3" type="ORF">H5P28_17660</name>
</gene>
<evidence type="ECO:0000313" key="3">
    <source>
        <dbReference type="EMBL" id="MBC2596098.1"/>
    </source>
</evidence>
<feature type="chain" id="PRO_5032909017" evidence="2">
    <location>
        <begin position="24"/>
        <end position="222"/>
    </location>
</feature>
<evidence type="ECO:0000256" key="2">
    <source>
        <dbReference type="SAM" id="SignalP"/>
    </source>
</evidence>
<proteinExistence type="predicted"/>
<organism evidence="3 4">
    <name type="scientific">Ruficoccus amylovorans</name>
    <dbReference type="NCBI Taxonomy" id="1804625"/>
    <lineage>
        <taxon>Bacteria</taxon>
        <taxon>Pseudomonadati</taxon>
        <taxon>Verrucomicrobiota</taxon>
        <taxon>Opitutia</taxon>
        <taxon>Puniceicoccales</taxon>
        <taxon>Cerasicoccaceae</taxon>
        <taxon>Ruficoccus</taxon>
    </lineage>
</organism>
<dbReference type="Proteomes" id="UP000546464">
    <property type="component" value="Unassembled WGS sequence"/>
</dbReference>